<reference evidence="9" key="2">
    <citation type="journal article" date="2021" name="PeerJ">
        <title>Extensive microbial diversity within the chicken gut microbiome revealed by metagenomics and culture.</title>
        <authorList>
            <person name="Gilroy R."/>
            <person name="Ravi A."/>
            <person name="Getino M."/>
            <person name="Pursley I."/>
            <person name="Horton D.L."/>
            <person name="Alikhan N.F."/>
            <person name="Baker D."/>
            <person name="Gharbi K."/>
            <person name="Hall N."/>
            <person name="Watson M."/>
            <person name="Adriaenssens E.M."/>
            <person name="Foster-Nyarko E."/>
            <person name="Jarju S."/>
            <person name="Secka A."/>
            <person name="Antonio M."/>
            <person name="Oren A."/>
            <person name="Chaudhuri R.R."/>
            <person name="La Ragione R."/>
            <person name="Hildebrand F."/>
            <person name="Pallen M.J."/>
        </authorList>
    </citation>
    <scope>NUCLEOTIDE SEQUENCE</scope>
    <source>
        <strain evidence="9">G3-4614</strain>
    </source>
</reference>
<keyword evidence="3" id="KW-0813">Transport</keyword>
<feature type="transmembrane region" description="Helical" evidence="8">
    <location>
        <begin position="255"/>
        <end position="275"/>
    </location>
</feature>
<gene>
    <name evidence="9" type="ORF">IAC54_03815</name>
</gene>
<keyword evidence="5 8" id="KW-0812">Transmembrane</keyword>
<feature type="transmembrane region" description="Helical" evidence="8">
    <location>
        <begin position="282"/>
        <end position="299"/>
    </location>
</feature>
<comment type="caution">
    <text evidence="9">The sequence shown here is derived from an EMBL/GenBank/DDBJ whole genome shotgun (WGS) entry which is preliminary data.</text>
</comment>
<dbReference type="EMBL" id="JADIMW010000038">
    <property type="protein sequence ID" value="MBO8438011.1"/>
    <property type="molecule type" value="Genomic_DNA"/>
</dbReference>
<evidence type="ECO:0000256" key="5">
    <source>
        <dbReference type="ARBA" id="ARBA00022692"/>
    </source>
</evidence>
<feature type="transmembrane region" description="Helical" evidence="8">
    <location>
        <begin position="12"/>
        <end position="29"/>
    </location>
</feature>
<protein>
    <submittedName>
        <fullName evidence="9">AI-2E family transporter</fullName>
    </submittedName>
</protein>
<proteinExistence type="inferred from homology"/>
<accession>A0A9D9E294</accession>
<evidence type="ECO:0000256" key="3">
    <source>
        <dbReference type="ARBA" id="ARBA00022448"/>
    </source>
</evidence>
<evidence type="ECO:0000256" key="6">
    <source>
        <dbReference type="ARBA" id="ARBA00022989"/>
    </source>
</evidence>
<comment type="subcellular location">
    <subcellularLocation>
        <location evidence="1">Cell membrane</location>
        <topology evidence="1">Multi-pass membrane protein</topology>
    </subcellularLocation>
</comment>
<dbReference type="PANTHER" id="PTHR21716:SF53">
    <property type="entry name" value="PERMEASE PERM-RELATED"/>
    <property type="match status" value="1"/>
</dbReference>
<sequence>MESPRPYTFDRFVRLIIFVAVLTGAFFMIKLLKGVLLPFLAAWLFAYILHPLVCFFQNRCKIRNRVAAVIITLVVILLALSGLCAMTIPLISDEVVRARHMIEGYFSNAKNLDFIPQAWKDYLLYHLRFEYVFEYISVADVKTLASEVFEKGMSILSGTITFLFTLFGWLIALLYLVFILIDYDKINNGVKRLIPGRHKGTVFGIWDDVERVMNTYFRGQAMVALCVGILFSIGFSIVGLPLAILLGLFIGLLNLVPYLQVIGFVPAILLTMLQAAETGESFWWIFMWVLVVFCVVQAIQDLFLVPKIMGKAVGLNPALILLSLSVWGVLLGFIGIIIALPLTSLCLSYYHKYVLKDISETPSES</sequence>
<evidence type="ECO:0000256" key="2">
    <source>
        <dbReference type="ARBA" id="ARBA00009773"/>
    </source>
</evidence>
<feature type="transmembrane region" description="Helical" evidence="8">
    <location>
        <begin position="319"/>
        <end position="342"/>
    </location>
</feature>
<feature type="transmembrane region" description="Helical" evidence="8">
    <location>
        <begin position="221"/>
        <end position="249"/>
    </location>
</feature>
<comment type="similarity">
    <text evidence="2">Belongs to the autoinducer-2 exporter (AI-2E) (TC 2.A.86) family.</text>
</comment>
<keyword evidence="7 8" id="KW-0472">Membrane</keyword>
<evidence type="ECO:0000256" key="1">
    <source>
        <dbReference type="ARBA" id="ARBA00004651"/>
    </source>
</evidence>
<evidence type="ECO:0000313" key="10">
    <source>
        <dbReference type="Proteomes" id="UP000823636"/>
    </source>
</evidence>
<feature type="transmembrane region" description="Helical" evidence="8">
    <location>
        <begin position="35"/>
        <end position="56"/>
    </location>
</feature>
<evidence type="ECO:0000313" key="9">
    <source>
        <dbReference type="EMBL" id="MBO8438011.1"/>
    </source>
</evidence>
<feature type="transmembrane region" description="Helical" evidence="8">
    <location>
        <begin position="68"/>
        <end position="91"/>
    </location>
</feature>
<reference evidence="9" key="1">
    <citation type="submission" date="2020-10" db="EMBL/GenBank/DDBJ databases">
        <authorList>
            <person name="Gilroy R."/>
        </authorList>
    </citation>
    <scope>NUCLEOTIDE SEQUENCE</scope>
    <source>
        <strain evidence="9">G3-4614</strain>
    </source>
</reference>
<dbReference type="GO" id="GO:0005886">
    <property type="term" value="C:plasma membrane"/>
    <property type="evidence" value="ECO:0007669"/>
    <property type="project" value="UniProtKB-SubCell"/>
</dbReference>
<keyword evidence="6 8" id="KW-1133">Transmembrane helix</keyword>
<keyword evidence="4" id="KW-1003">Cell membrane</keyword>
<evidence type="ECO:0000256" key="4">
    <source>
        <dbReference type="ARBA" id="ARBA00022475"/>
    </source>
</evidence>
<dbReference type="AlphaFoldDB" id="A0A9D9E294"/>
<dbReference type="PANTHER" id="PTHR21716">
    <property type="entry name" value="TRANSMEMBRANE PROTEIN"/>
    <property type="match status" value="1"/>
</dbReference>
<name>A0A9D9E294_9BACT</name>
<feature type="transmembrane region" description="Helical" evidence="8">
    <location>
        <begin position="155"/>
        <end position="181"/>
    </location>
</feature>
<evidence type="ECO:0000256" key="7">
    <source>
        <dbReference type="ARBA" id="ARBA00023136"/>
    </source>
</evidence>
<organism evidence="9 10">
    <name type="scientific">Candidatus Caccoplasma merdipullorum</name>
    <dbReference type="NCBI Taxonomy" id="2840718"/>
    <lineage>
        <taxon>Bacteria</taxon>
        <taxon>Pseudomonadati</taxon>
        <taxon>Bacteroidota</taxon>
        <taxon>Bacteroidia</taxon>
        <taxon>Bacteroidales</taxon>
        <taxon>Bacteroidaceae</taxon>
        <taxon>Bacteroidaceae incertae sedis</taxon>
        <taxon>Candidatus Caccoplasma</taxon>
    </lineage>
</organism>
<dbReference type="InterPro" id="IPR002549">
    <property type="entry name" value="AI-2E-like"/>
</dbReference>
<dbReference type="GO" id="GO:0055085">
    <property type="term" value="P:transmembrane transport"/>
    <property type="evidence" value="ECO:0007669"/>
    <property type="project" value="TreeGrafter"/>
</dbReference>
<evidence type="ECO:0000256" key="8">
    <source>
        <dbReference type="SAM" id="Phobius"/>
    </source>
</evidence>
<dbReference type="Pfam" id="PF01594">
    <property type="entry name" value="AI-2E_transport"/>
    <property type="match status" value="1"/>
</dbReference>
<dbReference type="Proteomes" id="UP000823636">
    <property type="component" value="Unassembled WGS sequence"/>
</dbReference>